<evidence type="ECO:0000259" key="2">
    <source>
        <dbReference type="Pfam" id="PF11740"/>
    </source>
</evidence>
<evidence type="ECO:0000313" key="4">
    <source>
        <dbReference type="Proteomes" id="UP000622890"/>
    </source>
</evidence>
<evidence type="ECO:0000256" key="1">
    <source>
        <dbReference type="SAM" id="MobiDB-lite"/>
    </source>
</evidence>
<evidence type="ECO:0000313" key="3">
    <source>
        <dbReference type="EMBL" id="MBK4737860.1"/>
    </source>
</evidence>
<keyword evidence="4" id="KW-1185">Reference proteome</keyword>
<dbReference type="GO" id="GO:0003677">
    <property type="term" value="F:DNA binding"/>
    <property type="evidence" value="ECO:0007669"/>
    <property type="project" value="UniProtKB-KW"/>
</dbReference>
<dbReference type="InterPro" id="IPR021104">
    <property type="entry name" value="KfrA_DNA-bd_N"/>
</dbReference>
<sequence>MARAGILYSDVAKAAAQLAADGKNPTVDGVREALGRTGSKSTITPLLKRWKTEHQSEIEQVEAGLPPSLLAAVKGLYQHMEDEFAQRLKQARQAHDDALCAAAEREEKLRTECGAARTTNAALTEDLAHTRQALAQLQERHHAQSVTLATVEAENAGLQQRLADRAAEVDTLDRLLSQARAQFEHYHEATAAQRAEERQGYERRIARLEQDLAGAQRHVAAQQATIAHLTAEQERSAQALRAAQAELAAASTARDRLAGRLEDETAAKEHMITQLDAMRQQLADVRVEMAGKVRENEMLGEQLRRADERASQLAEEKAAWLQERGALEQRVQASGQKASDFSGSVTTQPS</sequence>
<dbReference type="Pfam" id="PF11740">
    <property type="entry name" value="KfrA_N"/>
    <property type="match status" value="1"/>
</dbReference>
<reference evidence="3" key="1">
    <citation type="submission" date="2021-01" db="EMBL/GenBank/DDBJ databases">
        <title>Genome sequence of strain Noviherbaspirillum sp. DKR-6.</title>
        <authorList>
            <person name="Chaudhary D.K."/>
        </authorList>
    </citation>
    <scope>NUCLEOTIDE SEQUENCE</scope>
    <source>
        <strain evidence="3">DKR-6</strain>
    </source>
</reference>
<comment type="caution">
    <text evidence="3">The sequence shown here is derived from an EMBL/GenBank/DDBJ whole genome shotgun (WGS) entry which is preliminary data.</text>
</comment>
<dbReference type="RefSeq" id="WP_200596492.1">
    <property type="nucleotide sequence ID" value="NZ_JAEPBG010000015.1"/>
</dbReference>
<dbReference type="AlphaFoldDB" id="A0A934W8Q6"/>
<protein>
    <submittedName>
        <fullName evidence="3">DNA-binding protein</fullName>
    </submittedName>
</protein>
<proteinExistence type="predicted"/>
<gene>
    <name evidence="3" type="ORF">JJB74_24835</name>
</gene>
<feature type="compositionally biased region" description="Polar residues" evidence="1">
    <location>
        <begin position="331"/>
        <end position="350"/>
    </location>
</feature>
<organism evidence="3 4">
    <name type="scientific">Noviherbaspirillum pedocola</name>
    <dbReference type="NCBI Taxonomy" id="2801341"/>
    <lineage>
        <taxon>Bacteria</taxon>
        <taxon>Pseudomonadati</taxon>
        <taxon>Pseudomonadota</taxon>
        <taxon>Betaproteobacteria</taxon>
        <taxon>Burkholderiales</taxon>
        <taxon>Oxalobacteraceae</taxon>
        <taxon>Noviherbaspirillum</taxon>
    </lineage>
</organism>
<accession>A0A934W8Q6</accession>
<feature type="region of interest" description="Disordered" evidence="1">
    <location>
        <begin position="328"/>
        <end position="350"/>
    </location>
</feature>
<keyword evidence="3" id="KW-0238">DNA-binding</keyword>
<name>A0A934W8Q6_9BURK</name>
<feature type="domain" description="KfrA N-terminal DNA-binding" evidence="2">
    <location>
        <begin position="8"/>
        <end position="117"/>
    </location>
</feature>
<dbReference type="EMBL" id="JAEPBG010000015">
    <property type="protein sequence ID" value="MBK4737860.1"/>
    <property type="molecule type" value="Genomic_DNA"/>
</dbReference>
<dbReference type="Proteomes" id="UP000622890">
    <property type="component" value="Unassembled WGS sequence"/>
</dbReference>